<dbReference type="SFLD" id="SFLDG00358">
    <property type="entry name" value="Main_(cytGST)"/>
    <property type="match status" value="1"/>
</dbReference>
<sequence length="434" mass="49608">MATGTLYTYPKNFRAYKALIAARYSGTDVKVDPDFKFGETNASANFIAKFPLGKVPAFESSSGITLFESNAIAHFVGNTQLQGATPEAAALVQQWISFADNEILPAACTWVFPCLGITQFNKQDTEKAKGQITKALTVLNDYLLTRTYLVGENVTQADISLACNLLALYENVLDPEFRKPFQNVNRWFCTIINQPNVKAVIGELTLCTKMAQFDSKKYAELHGAQGGQKKEKKEKQEKPTKEKQEKPAKEKQTPKKKEAEPPQADEDEEAKPKESKDPFAAYPKGTFDMDEFKRVYSNEDTLTVAIPYFWDKFDKENYSIWYCEYQEDLSKFITFMSCNLVSGMFQRLEKLNKNAFASMCIFGENHQNQIAGLWIWRTQELVFTLNPDWQVDYESYSWKKLDPDAPETKEMVKEFFLWEGNFGGKKFNQGKVFK</sequence>
<protein>
    <recommendedName>
        <fullName evidence="1">Elongation factor 1-gamma</fullName>
    </recommendedName>
</protein>
<dbReference type="PROSITE" id="PS50040">
    <property type="entry name" value="EF1G_C"/>
    <property type="match status" value="1"/>
</dbReference>
<keyword evidence="10" id="KW-1185">Reference proteome</keyword>
<dbReference type="Gene3D" id="1.20.1050.10">
    <property type="match status" value="1"/>
</dbReference>
<dbReference type="PANTHER" id="PTHR43986:SF1">
    <property type="entry name" value="ELONGATION FACTOR 1-GAMMA"/>
    <property type="match status" value="1"/>
</dbReference>
<evidence type="ECO:0000256" key="5">
    <source>
        <dbReference type="SAM" id="MobiDB-lite"/>
    </source>
</evidence>
<comment type="caution">
    <text evidence="9">The sequence shown here is derived from an EMBL/GenBank/DDBJ whole genome shotgun (WGS) entry which is preliminary data.</text>
</comment>
<dbReference type="FunFam" id="3.30.70.1010:FF:000001">
    <property type="entry name" value="Elongation factor 1-gamma 1"/>
    <property type="match status" value="1"/>
</dbReference>
<feature type="compositionally biased region" description="Basic and acidic residues" evidence="5">
    <location>
        <begin position="228"/>
        <end position="260"/>
    </location>
</feature>
<evidence type="ECO:0000256" key="2">
    <source>
        <dbReference type="ARBA" id="ARBA00022768"/>
    </source>
</evidence>
<dbReference type="GO" id="GO:0003746">
    <property type="term" value="F:translation elongation factor activity"/>
    <property type="evidence" value="ECO:0007669"/>
    <property type="project" value="UniProtKB-UniRule"/>
</dbReference>
<dbReference type="Gene3D" id="3.40.30.10">
    <property type="entry name" value="Glutaredoxin"/>
    <property type="match status" value="1"/>
</dbReference>
<proteinExistence type="predicted"/>
<dbReference type="SUPFAM" id="SSF89942">
    <property type="entry name" value="eEF1-gamma domain"/>
    <property type="match status" value="1"/>
</dbReference>
<dbReference type="PANTHER" id="PTHR43986">
    <property type="entry name" value="ELONGATION FACTOR 1-GAMMA"/>
    <property type="match status" value="1"/>
</dbReference>
<dbReference type="CDD" id="cd03181">
    <property type="entry name" value="GST_C_EF1Bgamma_like"/>
    <property type="match status" value="1"/>
</dbReference>
<dbReference type="Pfam" id="PF00647">
    <property type="entry name" value="EF1G"/>
    <property type="match status" value="1"/>
</dbReference>
<dbReference type="STRING" id="400727.A0A2T7NX35"/>
<feature type="domain" description="GST N-terminal" evidence="7">
    <location>
        <begin position="2"/>
        <end position="84"/>
    </location>
</feature>
<dbReference type="FunFam" id="3.40.30.10:FF:000233">
    <property type="entry name" value="Elongation factor 1-gamma"/>
    <property type="match status" value="1"/>
</dbReference>
<name>A0A2T7NX35_POMCA</name>
<evidence type="ECO:0000313" key="9">
    <source>
        <dbReference type="EMBL" id="PVD25730.1"/>
    </source>
</evidence>
<dbReference type="InterPro" id="IPR001662">
    <property type="entry name" value="EF1B_G_C"/>
</dbReference>
<evidence type="ECO:0000259" key="8">
    <source>
        <dbReference type="PROSITE" id="PS50405"/>
    </source>
</evidence>
<reference evidence="9 10" key="1">
    <citation type="submission" date="2018-04" db="EMBL/GenBank/DDBJ databases">
        <title>The genome of golden apple snail Pomacea canaliculata provides insight into stress tolerance and invasive adaptation.</title>
        <authorList>
            <person name="Liu C."/>
            <person name="Liu B."/>
            <person name="Ren Y."/>
            <person name="Zhang Y."/>
            <person name="Wang H."/>
            <person name="Li S."/>
            <person name="Jiang F."/>
            <person name="Yin L."/>
            <person name="Zhang G."/>
            <person name="Qian W."/>
            <person name="Fan W."/>
        </authorList>
    </citation>
    <scope>NUCLEOTIDE SEQUENCE [LARGE SCALE GENOMIC DNA]</scope>
    <source>
        <strain evidence="9">SZHN2017</strain>
        <tissue evidence="9">Muscle</tissue>
    </source>
</reference>
<dbReference type="InterPro" id="IPR050802">
    <property type="entry name" value="EF-GSTs"/>
</dbReference>
<evidence type="ECO:0000256" key="4">
    <source>
        <dbReference type="PROSITE-ProRule" id="PRU00519"/>
    </source>
</evidence>
<dbReference type="PROSITE" id="PS50405">
    <property type="entry name" value="GST_CTER"/>
    <property type="match status" value="1"/>
</dbReference>
<evidence type="ECO:0000259" key="7">
    <source>
        <dbReference type="PROSITE" id="PS50404"/>
    </source>
</evidence>
<dbReference type="SUPFAM" id="SSF47616">
    <property type="entry name" value="GST C-terminal domain-like"/>
    <property type="match status" value="1"/>
</dbReference>
<dbReference type="InterPro" id="IPR004046">
    <property type="entry name" value="GST_C"/>
</dbReference>
<gene>
    <name evidence="9" type="ORF">C0Q70_13390</name>
</gene>
<dbReference type="GO" id="GO:0005737">
    <property type="term" value="C:cytoplasm"/>
    <property type="evidence" value="ECO:0007669"/>
    <property type="project" value="TreeGrafter"/>
</dbReference>
<dbReference type="OrthoDB" id="249703at2759"/>
<dbReference type="EMBL" id="PZQS01000008">
    <property type="protein sequence ID" value="PVD25730.1"/>
    <property type="molecule type" value="Genomic_DNA"/>
</dbReference>
<dbReference type="GO" id="GO:0005634">
    <property type="term" value="C:nucleus"/>
    <property type="evidence" value="ECO:0007669"/>
    <property type="project" value="TreeGrafter"/>
</dbReference>
<dbReference type="SMART" id="SM01183">
    <property type="entry name" value="EF1G"/>
    <property type="match status" value="1"/>
</dbReference>
<dbReference type="SFLD" id="SFLDS00019">
    <property type="entry name" value="Glutathione_Transferase_(cytos"/>
    <property type="match status" value="1"/>
</dbReference>
<evidence type="ECO:0000313" key="10">
    <source>
        <dbReference type="Proteomes" id="UP000245119"/>
    </source>
</evidence>
<dbReference type="OMA" id="TQYFSWT"/>
<dbReference type="Pfam" id="PF02798">
    <property type="entry name" value="GST_N"/>
    <property type="match status" value="1"/>
</dbReference>
<dbReference type="SUPFAM" id="SSF52833">
    <property type="entry name" value="Thioredoxin-like"/>
    <property type="match status" value="1"/>
</dbReference>
<dbReference type="InterPro" id="IPR010987">
    <property type="entry name" value="Glutathione-S-Trfase_C-like"/>
</dbReference>
<evidence type="ECO:0000256" key="1">
    <source>
        <dbReference type="ARBA" id="ARBA00022218"/>
    </source>
</evidence>
<evidence type="ECO:0000259" key="6">
    <source>
        <dbReference type="PROSITE" id="PS50040"/>
    </source>
</evidence>
<accession>A0A2T7NX35</accession>
<keyword evidence="3 4" id="KW-0648">Protein biosynthesis</keyword>
<dbReference type="InterPro" id="IPR040079">
    <property type="entry name" value="Glutathione_S-Trfase"/>
</dbReference>
<keyword evidence="2 4" id="KW-0251">Elongation factor</keyword>
<dbReference type="FunFam" id="1.20.1050.10:FF:000006">
    <property type="entry name" value="Elongation factor 1 gamma"/>
    <property type="match status" value="1"/>
</dbReference>
<dbReference type="InterPro" id="IPR036433">
    <property type="entry name" value="EF1B_G_C_sf"/>
</dbReference>
<feature type="domain" description="EF-1-gamma C-terminal" evidence="6">
    <location>
        <begin position="275"/>
        <end position="434"/>
    </location>
</feature>
<dbReference type="CDD" id="cd03044">
    <property type="entry name" value="GST_N_EF1Bgamma"/>
    <property type="match status" value="1"/>
</dbReference>
<dbReference type="InterPro" id="IPR036282">
    <property type="entry name" value="Glutathione-S-Trfase_C_sf"/>
</dbReference>
<dbReference type="InterPro" id="IPR036249">
    <property type="entry name" value="Thioredoxin-like_sf"/>
</dbReference>
<dbReference type="Gene3D" id="3.30.70.1010">
    <property type="entry name" value="Translation elongation factor EF1B, gamma chain, conserved domain"/>
    <property type="match status" value="1"/>
</dbReference>
<organism evidence="9 10">
    <name type="scientific">Pomacea canaliculata</name>
    <name type="common">Golden apple snail</name>
    <dbReference type="NCBI Taxonomy" id="400727"/>
    <lineage>
        <taxon>Eukaryota</taxon>
        <taxon>Metazoa</taxon>
        <taxon>Spiralia</taxon>
        <taxon>Lophotrochozoa</taxon>
        <taxon>Mollusca</taxon>
        <taxon>Gastropoda</taxon>
        <taxon>Caenogastropoda</taxon>
        <taxon>Architaenioglossa</taxon>
        <taxon>Ampullarioidea</taxon>
        <taxon>Ampullariidae</taxon>
        <taxon>Pomacea</taxon>
    </lineage>
</organism>
<dbReference type="Pfam" id="PF00043">
    <property type="entry name" value="GST_C"/>
    <property type="match status" value="1"/>
</dbReference>
<dbReference type="AlphaFoldDB" id="A0A2T7NX35"/>
<feature type="region of interest" description="Disordered" evidence="5">
    <location>
        <begin position="221"/>
        <end position="282"/>
    </location>
</feature>
<evidence type="ECO:0000256" key="3">
    <source>
        <dbReference type="ARBA" id="ARBA00022917"/>
    </source>
</evidence>
<feature type="domain" description="GST C-terminal" evidence="8">
    <location>
        <begin position="85"/>
        <end position="213"/>
    </location>
</feature>
<dbReference type="PROSITE" id="PS50404">
    <property type="entry name" value="GST_NTER"/>
    <property type="match status" value="1"/>
</dbReference>
<dbReference type="Proteomes" id="UP000245119">
    <property type="component" value="Linkage Group LG8"/>
</dbReference>
<dbReference type="InterPro" id="IPR004045">
    <property type="entry name" value="Glutathione_S-Trfase_N"/>
</dbReference>